<comment type="caution">
    <text evidence="2">The sequence shown here is derived from an EMBL/GenBank/DDBJ whole genome shotgun (WGS) entry which is preliminary data.</text>
</comment>
<keyword evidence="1" id="KW-0472">Membrane</keyword>
<keyword evidence="1" id="KW-0812">Transmembrane</keyword>
<dbReference type="AlphaFoldDB" id="I3D017"/>
<feature type="non-terminal residue" evidence="2">
    <location>
        <position position="1"/>
    </location>
</feature>
<evidence type="ECO:0000313" key="2">
    <source>
        <dbReference type="EMBL" id="EIJ65060.1"/>
    </source>
</evidence>
<sequence length="80" mass="9053">IASIPKTNPAYHTGMLDINDRALSLKINIMDATPYMYVSPANMMFSTIWITAILGIFTALKRKKEQLKRIDDLELNIPLS</sequence>
<dbReference type="Proteomes" id="UP000003423">
    <property type="component" value="Unassembled WGS sequence"/>
</dbReference>
<keyword evidence="3" id="KW-1185">Reference proteome</keyword>
<keyword evidence="1" id="KW-1133">Transmembrane helix</keyword>
<proteinExistence type="predicted"/>
<dbReference type="PATRIC" id="fig|859350.6.peg.1856"/>
<evidence type="ECO:0000313" key="3">
    <source>
        <dbReference type="Proteomes" id="UP000003423"/>
    </source>
</evidence>
<name>I3D017_9ARCH</name>
<gene>
    <name evidence="2" type="ORF">BD31_I2157</name>
</gene>
<organism evidence="2 3">
    <name type="scientific">Candidatus Nitrosopumilus salarius BD31</name>
    <dbReference type="NCBI Taxonomy" id="859350"/>
    <lineage>
        <taxon>Archaea</taxon>
        <taxon>Nitrososphaerota</taxon>
        <taxon>Nitrososphaeria</taxon>
        <taxon>Nitrosopumilales</taxon>
        <taxon>Nitrosopumilaceae</taxon>
        <taxon>Nitrosopumilus</taxon>
    </lineage>
</organism>
<reference evidence="2 3" key="1">
    <citation type="journal article" date="2012" name="J. Bacteriol.">
        <title>Genome sequence of "Candidatus Nitrosopumilus salaria" BD31, an ammonia-oxidizing archaeon from the San Francisco Bay estuary.</title>
        <authorList>
            <person name="Mosier A.C."/>
            <person name="Allen E.E."/>
            <person name="Kim M."/>
            <person name="Ferriera S."/>
            <person name="Francis C.A."/>
        </authorList>
    </citation>
    <scope>NUCLEOTIDE SEQUENCE [LARGE SCALE GENOMIC DNA]</scope>
    <source>
        <strain evidence="2 3">BD31</strain>
    </source>
</reference>
<dbReference type="EMBL" id="AEXL02000155">
    <property type="protein sequence ID" value="EIJ65060.1"/>
    <property type="molecule type" value="Genomic_DNA"/>
</dbReference>
<evidence type="ECO:0000256" key="1">
    <source>
        <dbReference type="SAM" id="Phobius"/>
    </source>
</evidence>
<protein>
    <submittedName>
        <fullName evidence="2">Uncharacterized protein</fullName>
    </submittedName>
</protein>
<feature type="transmembrane region" description="Helical" evidence="1">
    <location>
        <begin position="43"/>
        <end position="60"/>
    </location>
</feature>
<accession>I3D017</accession>